<organism evidence="4 5">
    <name type="scientific">Mucor saturninus</name>
    <dbReference type="NCBI Taxonomy" id="64648"/>
    <lineage>
        <taxon>Eukaryota</taxon>
        <taxon>Fungi</taxon>
        <taxon>Fungi incertae sedis</taxon>
        <taxon>Mucoromycota</taxon>
        <taxon>Mucoromycotina</taxon>
        <taxon>Mucoromycetes</taxon>
        <taxon>Mucorales</taxon>
        <taxon>Mucorineae</taxon>
        <taxon>Mucoraceae</taxon>
        <taxon>Mucor</taxon>
    </lineage>
</organism>
<comment type="caution">
    <text evidence="4">The sequence shown here is derived from an EMBL/GenBank/DDBJ whole genome shotgun (WGS) entry which is preliminary data.</text>
</comment>
<sequence length="210" mass="24037">MVHSTVRKYVMVRGQFIEWEDFKTENVWAQTADVSDLPDNCVSIYYSVDMERHIIKERLCMVTYSPKYQPDFKKISVAWVSEYFSVEPADLFQLDNPEDSIIKPGGEIFCLINSQGTAVGTVAMIVEADGDAELGKMGVLKDYNGKGYAHPLMHEAILWAKRKHFPAVNLHTARKLTPAVTLYQKYGFKEIPFRGHSHFTRVDLVMQLKL</sequence>
<evidence type="ECO:0000313" key="5">
    <source>
        <dbReference type="Proteomes" id="UP000603453"/>
    </source>
</evidence>
<evidence type="ECO:0000313" key="4">
    <source>
        <dbReference type="EMBL" id="KAG2206713.1"/>
    </source>
</evidence>
<feature type="domain" description="N-acetyltransferase" evidence="3">
    <location>
        <begin position="70"/>
        <end position="210"/>
    </location>
</feature>
<dbReference type="PROSITE" id="PS51186">
    <property type="entry name" value="GNAT"/>
    <property type="match status" value="1"/>
</dbReference>
<name>A0A8H7RBK5_9FUNG</name>
<dbReference type="Proteomes" id="UP000603453">
    <property type="component" value="Unassembled WGS sequence"/>
</dbReference>
<dbReference type="CDD" id="cd04301">
    <property type="entry name" value="NAT_SF"/>
    <property type="match status" value="1"/>
</dbReference>
<dbReference type="EMBL" id="JAEPRD010000029">
    <property type="protein sequence ID" value="KAG2206713.1"/>
    <property type="molecule type" value="Genomic_DNA"/>
</dbReference>
<keyword evidence="5" id="KW-1185">Reference proteome</keyword>
<dbReference type="InterPro" id="IPR000182">
    <property type="entry name" value="GNAT_dom"/>
</dbReference>
<accession>A0A8H7RBK5</accession>
<dbReference type="Gene3D" id="3.40.630.30">
    <property type="match status" value="1"/>
</dbReference>
<dbReference type="SUPFAM" id="SSF55729">
    <property type="entry name" value="Acyl-CoA N-acyltransferases (Nat)"/>
    <property type="match status" value="1"/>
</dbReference>
<dbReference type="AlphaFoldDB" id="A0A8H7RBK5"/>
<proteinExistence type="predicted"/>
<reference evidence="4" key="1">
    <citation type="submission" date="2020-12" db="EMBL/GenBank/DDBJ databases">
        <title>Metabolic potential, ecology and presence of endohyphal bacteria is reflected in genomic diversity of Mucoromycotina.</title>
        <authorList>
            <person name="Muszewska A."/>
            <person name="Okrasinska A."/>
            <person name="Steczkiewicz K."/>
            <person name="Drgas O."/>
            <person name="Orlowska M."/>
            <person name="Perlinska-Lenart U."/>
            <person name="Aleksandrzak-Piekarczyk T."/>
            <person name="Szatraj K."/>
            <person name="Zielenkiewicz U."/>
            <person name="Pilsyk S."/>
            <person name="Malc E."/>
            <person name="Mieczkowski P."/>
            <person name="Kruszewska J.S."/>
            <person name="Biernat P."/>
            <person name="Pawlowska J."/>
        </authorList>
    </citation>
    <scope>NUCLEOTIDE SEQUENCE</scope>
    <source>
        <strain evidence="4">WA0000017839</strain>
    </source>
</reference>
<evidence type="ECO:0000256" key="1">
    <source>
        <dbReference type="ARBA" id="ARBA00022679"/>
    </source>
</evidence>
<keyword evidence="2" id="KW-0012">Acyltransferase</keyword>
<dbReference type="InterPro" id="IPR050832">
    <property type="entry name" value="Bact_Acetyltransf"/>
</dbReference>
<evidence type="ECO:0000259" key="3">
    <source>
        <dbReference type="PROSITE" id="PS51186"/>
    </source>
</evidence>
<dbReference type="GO" id="GO:0016747">
    <property type="term" value="F:acyltransferase activity, transferring groups other than amino-acyl groups"/>
    <property type="evidence" value="ECO:0007669"/>
    <property type="project" value="InterPro"/>
</dbReference>
<dbReference type="PANTHER" id="PTHR43877">
    <property type="entry name" value="AMINOALKYLPHOSPHONATE N-ACETYLTRANSFERASE-RELATED-RELATED"/>
    <property type="match status" value="1"/>
</dbReference>
<gene>
    <name evidence="4" type="ORF">INT47_003655</name>
</gene>
<keyword evidence="1" id="KW-0808">Transferase</keyword>
<dbReference type="OrthoDB" id="41532at2759"/>
<protein>
    <recommendedName>
        <fullName evidence="3">N-acetyltransferase domain-containing protein</fullName>
    </recommendedName>
</protein>
<evidence type="ECO:0000256" key="2">
    <source>
        <dbReference type="ARBA" id="ARBA00023315"/>
    </source>
</evidence>
<dbReference type="InterPro" id="IPR016181">
    <property type="entry name" value="Acyl_CoA_acyltransferase"/>
</dbReference>
<dbReference type="Pfam" id="PF00583">
    <property type="entry name" value="Acetyltransf_1"/>
    <property type="match status" value="1"/>
</dbReference>
<dbReference type="PANTHER" id="PTHR43877:SF2">
    <property type="entry name" value="AMINOALKYLPHOSPHONATE N-ACETYLTRANSFERASE-RELATED"/>
    <property type="match status" value="1"/>
</dbReference>